<reference evidence="4" key="2">
    <citation type="journal article" date="2019" name="Mol. Phylogenet. Evol.">
        <title>Reassessment of the classification of bryopsidales (chlorophyta) based on chloroplast phylogenomic analyses.</title>
        <authorList>
            <person name="Cremen M.C."/>
            <person name="Leliaert F."/>
            <person name="West J."/>
            <person name="Lam D.W."/>
            <person name="Shimada S."/>
            <person name="Lopez-Bautista J.M."/>
            <person name="Verbruggen H."/>
        </authorList>
    </citation>
    <scope>NUCLEOTIDE SEQUENCE</scope>
</reference>
<feature type="domain" description="3'-5' exonuclease" evidence="2">
    <location>
        <begin position="25"/>
        <end position="198"/>
    </location>
</feature>
<dbReference type="Pfam" id="PF01612">
    <property type="entry name" value="DNA_pol_A_exo1"/>
    <property type="match status" value="1"/>
</dbReference>
<evidence type="ECO:0000256" key="1">
    <source>
        <dbReference type="SAM" id="Phobius"/>
    </source>
</evidence>
<sequence>MRSQFIKFGTVTQAEKRKTIMLVQTEDSGALELLKEMFETNEVLALDTEYMPHINPHKQTLCYIQIGGALGDCIFIIGQLYFTFLKNLLIDWLKKPQSLLLGFYLMADLTILSTQFQIAPKQFEWKVFDFYLFFKLLSPQLKKHSLKNWALRICDIELDKSFQKTNWLEEALTEDKKHYMMMDALILLKFLKYLPEIDGYDWANTWVPDCYHEPLCTSIQLDQVLLPLFVDITLKGVFIEETQLVQVSQEFYEKLLENCELLGCTLEQLRSAKKLEQVLSQSSLPGMSECLSAWPRTQTGHICLGADTLNAFLYGEDLTPECLQWFTHYFQTKKSLSEWTNAQKFAQYIDDDFIYPSWDIFGAATGRIITREPALNSTPRGDIFREMFRATAGHGFIVCDYSMIEIVIIAVISQDATMLKNIYEKKDLHMFLASQVLEKPYEQLMAFKQTDPQEYKKTRTPMKSVNFGLLYGMGAKTLWIRLISQGNTYTQAQVQHIHNVWTKTYTGITKYKQMCQSAITQNYLQAPKIPASVNALTSLRGRVARDVDTITSTYNFPIQATCADILKTALRLFYLSKQKAFIKEDVTVVLTAHDEIVFQCATSQVEQVEKQVVALMMAAANKILKPLDPEIEVEVESGVGDSWAAQR</sequence>
<organism evidence="4">
    <name type="scientific">Johnson-sea-linkia profunda</name>
    <dbReference type="NCBI Taxonomy" id="575876"/>
    <lineage>
        <taxon>Eukaryota</taxon>
        <taxon>Viridiplantae</taxon>
        <taxon>Chlorophyta</taxon>
        <taxon>core chlorophytes</taxon>
        <taxon>Ulvophyceae</taxon>
        <taxon>TCBD clade</taxon>
        <taxon>Bryopsidales</taxon>
        <taxon>Halimedineae</taxon>
        <taxon>Halimedaceae</taxon>
        <taxon>Rhipileae</taxon>
        <taxon>Johnson-sea-linkia</taxon>
    </lineage>
</organism>
<dbReference type="InterPro" id="IPR001098">
    <property type="entry name" value="DNA-dir_DNA_pol_A_palm_dom"/>
</dbReference>
<dbReference type="Gene3D" id="3.30.420.10">
    <property type="entry name" value="Ribonuclease H-like superfamily/Ribonuclease H"/>
    <property type="match status" value="1"/>
</dbReference>
<dbReference type="InterPro" id="IPR036397">
    <property type="entry name" value="RNaseH_sf"/>
</dbReference>
<dbReference type="GO" id="GO:0006302">
    <property type="term" value="P:double-strand break repair"/>
    <property type="evidence" value="ECO:0007669"/>
    <property type="project" value="TreeGrafter"/>
</dbReference>
<dbReference type="PRINTS" id="PR00868">
    <property type="entry name" value="DNAPOLI"/>
</dbReference>
<dbReference type="Gene3D" id="1.10.150.20">
    <property type="entry name" value="5' to 3' exonuclease, C-terminal subdomain"/>
    <property type="match status" value="1"/>
</dbReference>
<name>A0A386AXK0_9CHLO</name>
<dbReference type="InterPro" id="IPR012337">
    <property type="entry name" value="RNaseH-like_sf"/>
</dbReference>
<gene>
    <name evidence="4" type="primary">orf647</name>
</gene>
<accession>A0A386AXK0</accession>
<geneLocation type="chloroplast" evidence="4"/>
<dbReference type="GO" id="GO:0003887">
    <property type="term" value="F:DNA-directed DNA polymerase activity"/>
    <property type="evidence" value="ECO:0007669"/>
    <property type="project" value="InterPro"/>
</dbReference>
<evidence type="ECO:0008006" key="5">
    <source>
        <dbReference type="Google" id="ProtNLM"/>
    </source>
</evidence>
<evidence type="ECO:0000259" key="3">
    <source>
        <dbReference type="SMART" id="SM00482"/>
    </source>
</evidence>
<dbReference type="GO" id="GO:0006261">
    <property type="term" value="P:DNA-templated DNA replication"/>
    <property type="evidence" value="ECO:0007669"/>
    <property type="project" value="InterPro"/>
</dbReference>
<dbReference type="InterPro" id="IPR043502">
    <property type="entry name" value="DNA/RNA_pol_sf"/>
</dbReference>
<feature type="transmembrane region" description="Helical" evidence="1">
    <location>
        <begin position="61"/>
        <end position="81"/>
    </location>
</feature>
<proteinExistence type="predicted"/>
<dbReference type="InterPro" id="IPR002562">
    <property type="entry name" value="3'-5'_exonuclease_dom"/>
</dbReference>
<keyword evidence="4" id="KW-0150">Chloroplast</keyword>
<dbReference type="GO" id="GO:0003677">
    <property type="term" value="F:DNA binding"/>
    <property type="evidence" value="ECO:0007669"/>
    <property type="project" value="InterPro"/>
</dbReference>
<dbReference type="SMART" id="SM00474">
    <property type="entry name" value="35EXOc"/>
    <property type="match status" value="1"/>
</dbReference>
<dbReference type="SUPFAM" id="SSF56672">
    <property type="entry name" value="DNA/RNA polymerases"/>
    <property type="match status" value="1"/>
</dbReference>
<keyword evidence="1" id="KW-0812">Transmembrane</keyword>
<dbReference type="GO" id="GO:0008408">
    <property type="term" value="F:3'-5' exonuclease activity"/>
    <property type="evidence" value="ECO:0007669"/>
    <property type="project" value="InterPro"/>
</dbReference>
<reference evidence="4" key="1">
    <citation type="submission" date="2018-07" db="EMBL/GenBank/DDBJ databases">
        <authorList>
            <person name="Quirk P.G."/>
            <person name="Krulwich T.A."/>
        </authorList>
    </citation>
    <scope>NUCLEOTIDE SEQUENCE</scope>
</reference>
<protein>
    <recommendedName>
        <fullName evidence="5">DNA-directed DNA polymerase</fullName>
    </recommendedName>
</protein>
<dbReference type="SMART" id="SM00482">
    <property type="entry name" value="POLAc"/>
    <property type="match status" value="1"/>
</dbReference>
<dbReference type="PANTHER" id="PTHR10133:SF62">
    <property type="entry name" value="DNA POLYMERASE THETA"/>
    <property type="match status" value="1"/>
</dbReference>
<evidence type="ECO:0000259" key="2">
    <source>
        <dbReference type="SMART" id="SM00474"/>
    </source>
</evidence>
<dbReference type="AlphaFoldDB" id="A0A386AXK0"/>
<keyword evidence="1" id="KW-0472">Membrane</keyword>
<dbReference type="PANTHER" id="PTHR10133">
    <property type="entry name" value="DNA POLYMERASE I"/>
    <property type="match status" value="1"/>
</dbReference>
<feature type="domain" description="DNA-directed DNA polymerase family A palm" evidence="3">
    <location>
        <begin position="381"/>
        <end position="604"/>
    </location>
</feature>
<dbReference type="SUPFAM" id="SSF53098">
    <property type="entry name" value="Ribonuclease H-like"/>
    <property type="match status" value="1"/>
</dbReference>
<dbReference type="InterPro" id="IPR002298">
    <property type="entry name" value="DNA_polymerase_A"/>
</dbReference>
<keyword evidence="4" id="KW-0934">Plastid</keyword>
<evidence type="ECO:0000313" key="4">
    <source>
        <dbReference type="EMBL" id="AYC64085.1"/>
    </source>
</evidence>
<dbReference type="Gene3D" id="3.30.70.370">
    <property type="match status" value="1"/>
</dbReference>
<dbReference type="EMBL" id="MH591089">
    <property type="protein sequence ID" value="AYC64085.1"/>
    <property type="molecule type" value="Genomic_DNA"/>
</dbReference>
<keyword evidence="1" id="KW-1133">Transmembrane helix</keyword>
<dbReference type="Pfam" id="PF00476">
    <property type="entry name" value="DNA_pol_A"/>
    <property type="match status" value="1"/>
</dbReference>